<dbReference type="STRING" id="1891926.Fuma_02075"/>
<dbReference type="OrthoDB" id="255759at2"/>
<organism evidence="1 2">
    <name type="scientific">Fuerstiella marisgermanici</name>
    <dbReference type="NCBI Taxonomy" id="1891926"/>
    <lineage>
        <taxon>Bacteria</taxon>
        <taxon>Pseudomonadati</taxon>
        <taxon>Planctomycetota</taxon>
        <taxon>Planctomycetia</taxon>
        <taxon>Planctomycetales</taxon>
        <taxon>Planctomycetaceae</taxon>
        <taxon>Fuerstiella</taxon>
    </lineage>
</organism>
<dbReference type="RefSeq" id="WP_077024081.1">
    <property type="nucleotide sequence ID" value="NZ_CP017641.1"/>
</dbReference>
<dbReference type="AlphaFoldDB" id="A0A1P8WEG4"/>
<evidence type="ECO:0000313" key="2">
    <source>
        <dbReference type="Proteomes" id="UP000187735"/>
    </source>
</evidence>
<accession>A0A1P8WEG4</accession>
<dbReference type="EMBL" id="CP017641">
    <property type="protein sequence ID" value="APZ92464.1"/>
    <property type="molecule type" value="Genomic_DNA"/>
</dbReference>
<proteinExistence type="predicted"/>
<protein>
    <submittedName>
        <fullName evidence="1">Uncharacterized protein</fullName>
    </submittedName>
</protein>
<dbReference type="Proteomes" id="UP000187735">
    <property type="component" value="Chromosome"/>
</dbReference>
<reference evidence="1 2" key="1">
    <citation type="journal article" date="2016" name="Front. Microbiol.">
        <title>Fuerstia marisgermanicae gen. nov., sp. nov., an Unusual Member of the Phylum Planctomycetes from the German Wadden Sea.</title>
        <authorList>
            <person name="Kohn T."/>
            <person name="Heuer A."/>
            <person name="Jogler M."/>
            <person name="Vollmers J."/>
            <person name="Boedeker C."/>
            <person name="Bunk B."/>
            <person name="Rast P."/>
            <person name="Borchert D."/>
            <person name="Glockner I."/>
            <person name="Freese H.M."/>
            <person name="Klenk H.P."/>
            <person name="Overmann J."/>
            <person name="Kaster A.K."/>
            <person name="Rohde M."/>
            <person name="Wiegand S."/>
            <person name="Jogler C."/>
        </authorList>
    </citation>
    <scope>NUCLEOTIDE SEQUENCE [LARGE SCALE GENOMIC DNA]</scope>
    <source>
        <strain evidence="1 2">NH11</strain>
    </source>
</reference>
<name>A0A1P8WEG4_9PLAN</name>
<keyword evidence="2" id="KW-1185">Reference proteome</keyword>
<evidence type="ECO:0000313" key="1">
    <source>
        <dbReference type="EMBL" id="APZ92464.1"/>
    </source>
</evidence>
<dbReference type="KEGG" id="fmr:Fuma_02075"/>
<sequence>MTKTTTSRLDKLKAALPESPSPQDLIASLQQTLTDQKDFHRLFDAKLLEVRQRMGLPLAQPTSLENVPAEQEQDFRDAYVVAAREVGKLFLEDGQLGDAWAYFRTIGEPEPVKAAIDKISVPREPDEEFDQVMNVALYEGAHIARGLEFLLKTHGTCNTVTAYSQLQQQMTPDERRAAAAMMVRNIYDDLQATIRRDVESRMPVLTPNASIAELISGREWLFAEGNYHIDVSHLHSTVGFARALKQGDPELLLAVELCDYGSKLATQLQYPADVPFDDYYKANRFFLTAIAGEDTDAGIDYFLQRLKDAPDEQDQQLIAFVLLDLAQRVGQTERVLAQTAAFVSKMEDPNGFSFTKLCLELGMADKLEEAAAANDDLLGYTIAKLSQAKA</sequence>
<gene>
    <name evidence="1" type="ORF">Fuma_02075</name>
</gene>